<evidence type="ECO:0000256" key="7">
    <source>
        <dbReference type="ARBA" id="ARBA00023136"/>
    </source>
</evidence>
<dbReference type="NCBIfam" id="TIGR00842">
    <property type="entry name" value="bcct"/>
    <property type="match status" value="1"/>
</dbReference>
<name>A0A3R7SCC8_9RHOB</name>
<evidence type="ECO:0000256" key="5">
    <source>
        <dbReference type="ARBA" id="ARBA00022692"/>
    </source>
</evidence>
<dbReference type="AlphaFoldDB" id="A0A3R7SCC8"/>
<evidence type="ECO:0000256" key="2">
    <source>
        <dbReference type="ARBA" id="ARBA00005658"/>
    </source>
</evidence>
<dbReference type="Proteomes" id="UP000238137">
    <property type="component" value="Unassembled WGS sequence"/>
</dbReference>
<feature type="transmembrane region" description="Helical" evidence="9">
    <location>
        <begin position="240"/>
        <end position="258"/>
    </location>
</feature>
<comment type="subcellular location">
    <subcellularLocation>
        <location evidence="1">Cell membrane</location>
        <topology evidence="1">Multi-pass membrane protein</topology>
    </subcellularLocation>
</comment>
<protein>
    <submittedName>
        <fullName evidence="10">BCCT family transporter</fullName>
    </submittedName>
</protein>
<evidence type="ECO:0000256" key="3">
    <source>
        <dbReference type="ARBA" id="ARBA00022448"/>
    </source>
</evidence>
<organism evidence="10 11">
    <name type="scientific">Paracoccus methylarcula</name>
    <dbReference type="NCBI Taxonomy" id="72022"/>
    <lineage>
        <taxon>Bacteria</taxon>
        <taxon>Pseudomonadati</taxon>
        <taxon>Pseudomonadota</taxon>
        <taxon>Alphaproteobacteria</taxon>
        <taxon>Rhodobacterales</taxon>
        <taxon>Paracoccaceae</taxon>
        <taxon>Paracoccus</taxon>
    </lineage>
</organism>
<feature type="region of interest" description="Disordered" evidence="8">
    <location>
        <begin position="1"/>
        <end position="49"/>
    </location>
</feature>
<dbReference type="PANTHER" id="PTHR30047:SF7">
    <property type="entry name" value="HIGH-AFFINITY CHOLINE TRANSPORT PROTEIN"/>
    <property type="match status" value="1"/>
</dbReference>
<comment type="caution">
    <text evidence="10">The sequence shown here is derived from an EMBL/GenBank/DDBJ whole genome shotgun (WGS) entry which is preliminary data.</text>
</comment>
<dbReference type="InterPro" id="IPR000060">
    <property type="entry name" value="BCCT_transptr"/>
</dbReference>
<feature type="transmembrane region" description="Helical" evidence="9">
    <location>
        <begin position="489"/>
        <end position="509"/>
    </location>
</feature>
<dbReference type="OrthoDB" id="9775735at2"/>
<reference evidence="10" key="1">
    <citation type="submission" date="2018-05" db="EMBL/GenBank/DDBJ databases">
        <title>Reclassification of Methylarcula marina and Methylarcula terricola as Paracoccus methylarcula sp.nov., comb.nov. and Paracoccus terricola comb.nov.</title>
        <authorList>
            <person name="Shmareva M.N."/>
            <person name="Doronina N.V."/>
            <person name="Vasilenko O.V."/>
            <person name="Tarlachkov S.V."/>
            <person name="Trotsenko Y.A."/>
        </authorList>
    </citation>
    <scope>NUCLEOTIDE SEQUENCE [LARGE SCALE GENOMIC DNA]</scope>
    <source>
        <strain evidence="10">VKM B-2159</strain>
    </source>
</reference>
<dbReference type="EMBL" id="PXNQ02000009">
    <property type="protein sequence ID" value="RNF33791.1"/>
    <property type="molecule type" value="Genomic_DNA"/>
</dbReference>
<feature type="transmembrane region" description="Helical" evidence="9">
    <location>
        <begin position="357"/>
        <end position="388"/>
    </location>
</feature>
<feature type="transmembrane region" description="Helical" evidence="9">
    <location>
        <begin position="279"/>
        <end position="304"/>
    </location>
</feature>
<evidence type="ECO:0000256" key="6">
    <source>
        <dbReference type="ARBA" id="ARBA00022989"/>
    </source>
</evidence>
<evidence type="ECO:0000313" key="10">
    <source>
        <dbReference type="EMBL" id="RNF33791.1"/>
    </source>
</evidence>
<evidence type="ECO:0000256" key="9">
    <source>
        <dbReference type="SAM" id="Phobius"/>
    </source>
</evidence>
<keyword evidence="3" id="KW-0813">Transport</keyword>
<dbReference type="GO" id="GO:0005886">
    <property type="term" value="C:plasma membrane"/>
    <property type="evidence" value="ECO:0007669"/>
    <property type="project" value="UniProtKB-SubCell"/>
</dbReference>
<feature type="compositionally biased region" description="Basic and acidic residues" evidence="8">
    <location>
        <begin position="16"/>
        <end position="33"/>
    </location>
</feature>
<evidence type="ECO:0000256" key="4">
    <source>
        <dbReference type="ARBA" id="ARBA00022475"/>
    </source>
</evidence>
<proteinExistence type="inferred from homology"/>
<evidence type="ECO:0000256" key="1">
    <source>
        <dbReference type="ARBA" id="ARBA00004651"/>
    </source>
</evidence>
<dbReference type="PANTHER" id="PTHR30047">
    <property type="entry name" value="HIGH-AFFINITY CHOLINE TRANSPORT PROTEIN-RELATED"/>
    <property type="match status" value="1"/>
</dbReference>
<comment type="similarity">
    <text evidence="2">Belongs to the BCCT transporter (TC 2.A.15) family.</text>
</comment>
<keyword evidence="11" id="KW-1185">Reference proteome</keyword>
<keyword evidence="7 9" id="KW-0472">Membrane</keyword>
<feature type="transmembrane region" description="Helical" evidence="9">
    <location>
        <begin position="169"/>
        <end position="189"/>
    </location>
</feature>
<feature type="transmembrane region" description="Helical" evidence="9">
    <location>
        <begin position="566"/>
        <end position="585"/>
    </location>
</feature>
<keyword evidence="6 9" id="KW-1133">Transmembrane helix</keyword>
<feature type="transmembrane region" description="Helical" evidence="9">
    <location>
        <begin position="78"/>
        <end position="99"/>
    </location>
</feature>
<dbReference type="Pfam" id="PF02028">
    <property type="entry name" value="BCCT"/>
    <property type="match status" value="1"/>
</dbReference>
<keyword evidence="4" id="KW-1003">Cell membrane</keyword>
<feature type="transmembrane region" description="Helical" evidence="9">
    <location>
        <begin position="131"/>
        <end position="149"/>
    </location>
</feature>
<gene>
    <name evidence="10" type="ORF">A7A09_015070</name>
</gene>
<sequence length="592" mass="63385">MSDQTPNPPRKGHKGRPGDEWREREALKGRFEPELPEASEESLPSPEGPTEIIETAFEVGQDNIEGKAPIPFDIHNPVFAISAGAVVLFTVITIILQVVTAVPPIDGVPQPSGIQASFEGLRNWVTSTFDWFFLLAGNIFVVLCLALIVSPLGKVRLGGPEATPDFSMIGWFAMLFAAGMGIGLMFYGVSEPLGHFQSAFGGPVVEDGVRTDWAPLNGAEGDEAAARRLGMAATIFHWGLHPWAIYAVVALSLALFAYNKGLPLTLRSVFYPLLGERVWGWPGHVIDVMAVLATLFGLATSLGIGAEQAAAGFNFLGLFEADATAKVVLIVLITGVALMSVILGVEKGVKRLSELNMGLAVLLLFFIIAVGPTMSIITGFFGNLGAYVKEVVPLSNPFGRDDDNFRQGWTAFYWAWWISWSPFVGMFIARVSRGRTVREFLIAVLIVPMLISVLWMTALGGTAISMTAEGIETIGNAALELKLFEMLTHLPWTTITSTVGIILVIVFFVTSSDSGSLVIDTISAGGKVNAPVPQRIFWCTIEGVVAIALLLGGGLAALQAMAVSTGLPFTLVLLGASWATVKGLLAERRELA</sequence>
<evidence type="ECO:0000256" key="8">
    <source>
        <dbReference type="SAM" id="MobiDB-lite"/>
    </source>
</evidence>
<accession>A0A3R7SCC8</accession>
<evidence type="ECO:0000313" key="11">
    <source>
        <dbReference type="Proteomes" id="UP000238137"/>
    </source>
</evidence>
<feature type="transmembrane region" description="Helical" evidence="9">
    <location>
        <begin position="324"/>
        <end position="345"/>
    </location>
</feature>
<dbReference type="GO" id="GO:0022857">
    <property type="term" value="F:transmembrane transporter activity"/>
    <property type="evidence" value="ECO:0007669"/>
    <property type="project" value="InterPro"/>
</dbReference>
<feature type="transmembrane region" description="Helical" evidence="9">
    <location>
        <begin position="440"/>
        <end position="458"/>
    </location>
</feature>
<feature type="transmembrane region" description="Helical" evidence="9">
    <location>
        <begin position="408"/>
        <end position="428"/>
    </location>
</feature>
<keyword evidence="5 9" id="KW-0812">Transmembrane</keyword>
<dbReference type="RefSeq" id="WP_106692165.1">
    <property type="nucleotide sequence ID" value="NZ_PXNQ02000009.1"/>
</dbReference>
<feature type="transmembrane region" description="Helical" evidence="9">
    <location>
        <begin position="536"/>
        <end position="560"/>
    </location>
</feature>